<dbReference type="RefSeq" id="WP_230271260.1">
    <property type="nucleotide sequence ID" value="NZ_JAJKFW010000006.1"/>
</dbReference>
<dbReference type="Proteomes" id="UP001430306">
    <property type="component" value="Unassembled WGS sequence"/>
</dbReference>
<keyword evidence="2" id="KW-0547">Nucleotide-binding</keyword>
<dbReference type="Pfam" id="PF00005">
    <property type="entry name" value="ABC_tran"/>
    <property type="match status" value="1"/>
</dbReference>
<evidence type="ECO:0000259" key="5">
    <source>
        <dbReference type="PROSITE" id="PS50893"/>
    </source>
</evidence>
<dbReference type="InterPro" id="IPR017911">
    <property type="entry name" value="MacB-like_ATP-bd"/>
</dbReference>
<proteinExistence type="predicted"/>
<keyword evidence="3 6" id="KW-0067">ATP-binding</keyword>
<dbReference type="GO" id="GO:0005524">
    <property type="term" value="F:ATP binding"/>
    <property type="evidence" value="ECO:0007669"/>
    <property type="project" value="UniProtKB-KW"/>
</dbReference>
<evidence type="ECO:0000256" key="1">
    <source>
        <dbReference type="ARBA" id="ARBA00022448"/>
    </source>
</evidence>
<evidence type="ECO:0000256" key="3">
    <source>
        <dbReference type="ARBA" id="ARBA00022840"/>
    </source>
</evidence>
<dbReference type="CDD" id="cd03255">
    <property type="entry name" value="ABC_MJ0796_LolCDE_FtsE"/>
    <property type="match status" value="1"/>
</dbReference>
<feature type="compositionally biased region" description="Polar residues" evidence="4">
    <location>
        <begin position="1"/>
        <end position="12"/>
    </location>
</feature>
<feature type="domain" description="ABC transporter" evidence="5">
    <location>
        <begin position="38"/>
        <end position="276"/>
    </location>
</feature>
<evidence type="ECO:0000256" key="4">
    <source>
        <dbReference type="SAM" id="MobiDB-lite"/>
    </source>
</evidence>
<reference evidence="6" key="1">
    <citation type="submission" date="2021-11" db="EMBL/GenBank/DDBJ databases">
        <title>Genome sequence.</title>
        <authorList>
            <person name="Sun Q."/>
        </authorList>
    </citation>
    <scope>NUCLEOTIDE SEQUENCE</scope>
    <source>
        <strain evidence="6">JC740</strain>
    </source>
</reference>
<dbReference type="InterPro" id="IPR003439">
    <property type="entry name" value="ABC_transporter-like_ATP-bd"/>
</dbReference>
<dbReference type="PANTHER" id="PTHR24220">
    <property type="entry name" value="IMPORT ATP-BINDING PROTEIN"/>
    <property type="match status" value="1"/>
</dbReference>
<evidence type="ECO:0000313" key="6">
    <source>
        <dbReference type="EMBL" id="MCC9641251.1"/>
    </source>
</evidence>
<name>A0ABS8NCG8_9BACT</name>
<evidence type="ECO:0000313" key="7">
    <source>
        <dbReference type="Proteomes" id="UP001430306"/>
    </source>
</evidence>
<dbReference type="PROSITE" id="PS50893">
    <property type="entry name" value="ABC_TRANSPORTER_2"/>
    <property type="match status" value="1"/>
</dbReference>
<comment type="caution">
    <text evidence="6">The sequence shown here is derived from an EMBL/GenBank/DDBJ whole genome shotgun (WGS) entry which is preliminary data.</text>
</comment>
<dbReference type="PROSITE" id="PS00211">
    <property type="entry name" value="ABC_TRANSPORTER_1"/>
    <property type="match status" value="1"/>
</dbReference>
<dbReference type="InterPro" id="IPR027417">
    <property type="entry name" value="P-loop_NTPase"/>
</dbReference>
<sequence>MSSPNAYESQPVSSSSHGSALASAATPSVTAGGNRLATSIRDLKKEYVLKSETVRALRGVSFDVPEGDYVAIMGPSGSGKSTLLNLLGCLDQPTAGKLLLGDDDISTMTDDQLADIRSRRIGFVFQSYNLIQQLTVVENIQVPLYYQGKLGPEQHERVVNLAAKVGLGDRLDHRPSQLSGGQQQRVAIARSLVNDPYFILADEPTGNLDSVTTEEILTLFDSLNSEGRTIILVTHEDDVADRAKRVVRLKDGMLHSDITVPEDKRNVARERQRAAAKAILAKQGLES</sequence>
<dbReference type="SUPFAM" id="SSF52540">
    <property type="entry name" value="P-loop containing nucleoside triphosphate hydrolases"/>
    <property type="match status" value="1"/>
</dbReference>
<dbReference type="PANTHER" id="PTHR24220:SF86">
    <property type="entry name" value="ABC TRANSPORTER ABCH.1"/>
    <property type="match status" value="1"/>
</dbReference>
<evidence type="ECO:0000256" key="2">
    <source>
        <dbReference type="ARBA" id="ARBA00022741"/>
    </source>
</evidence>
<protein>
    <submittedName>
        <fullName evidence="6">ABC transporter ATP-binding protein</fullName>
    </submittedName>
</protein>
<dbReference type="InterPro" id="IPR017871">
    <property type="entry name" value="ABC_transporter-like_CS"/>
</dbReference>
<dbReference type="EMBL" id="JAJKFW010000006">
    <property type="protein sequence ID" value="MCC9641251.1"/>
    <property type="molecule type" value="Genomic_DNA"/>
</dbReference>
<dbReference type="SMART" id="SM00382">
    <property type="entry name" value="AAA"/>
    <property type="match status" value="1"/>
</dbReference>
<dbReference type="InterPro" id="IPR015854">
    <property type="entry name" value="ABC_transpr_LolD-like"/>
</dbReference>
<organism evidence="6 7">
    <name type="scientific">Rhodopirellula halodulae</name>
    <dbReference type="NCBI Taxonomy" id="2894198"/>
    <lineage>
        <taxon>Bacteria</taxon>
        <taxon>Pseudomonadati</taxon>
        <taxon>Planctomycetota</taxon>
        <taxon>Planctomycetia</taxon>
        <taxon>Pirellulales</taxon>
        <taxon>Pirellulaceae</taxon>
        <taxon>Rhodopirellula</taxon>
    </lineage>
</organism>
<gene>
    <name evidence="6" type="ORF">LOC71_03120</name>
</gene>
<feature type="region of interest" description="Disordered" evidence="4">
    <location>
        <begin position="1"/>
        <end position="20"/>
    </location>
</feature>
<accession>A0ABS8NCG8</accession>
<keyword evidence="7" id="KW-1185">Reference proteome</keyword>
<dbReference type="InterPro" id="IPR003593">
    <property type="entry name" value="AAA+_ATPase"/>
</dbReference>
<keyword evidence="1" id="KW-0813">Transport</keyword>
<dbReference type="Gene3D" id="3.40.50.300">
    <property type="entry name" value="P-loop containing nucleotide triphosphate hydrolases"/>
    <property type="match status" value="1"/>
</dbReference>